<evidence type="ECO:0000313" key="3">
    <source>
        <dbReference type="Proteomes" id="UP001279734"/>
    </source>
</evidence>
<gene>
    <name evidence="2" type="ORF">Nepgr_012793</name>
</gene>
<accession>A0AAD3SHX0</accession>
<dbReference type="Proteomes" id="UP001279734">
    <property type="component" value="Unassembled WGS sequence"/>
</dbReference>
<sequence>MKKQDHTGGKAISNHLAAAGARAGDGEQADQHQNRQRVAHSLPPLTETVSHLIIDVVQSEVYKDGDEVEVPGPKDACKLSGQ</sequence>
<keyword evidence="3" id="KW-1185">Reference proteome</keyword>
<dbReference type="AlphaFoldDB" id="A0AAD3SHX0"/>
<evidence type="ECO:0000256" key="1">
    <source>
        <dbReference type="SAM" id="MobiDB-lite"/>
    </source>
</evidence>
<proteinExistence type="predicted"/>
<feature type="region of interest" description="Disordered" evidence="1">
    <location>
        <begin position="1"/>
        <end position="43"/>
    </location>
</feature>
<evidence type="ECO:0000313" key="2">
    <source>
        <dbReference type="EMBL" id="GMH10952.1"/>
    </source>
</evidence>
<dbReference type="EMBL" id="BSYO01000010">
    <property type="protein sequence ID" value="GMH10952.1"/>
    <property type="molecule type" value="Genomic_DNA"/>
</dbReference>
<protein>
    <submittedName>
        <fullName evidence="2">Uncharacterized protein</fullName>
    </submittedName>
</protein>
<comment type="caution">
    <text evidence="2">The sequence shown here is derived from an EMBL/GenBank/DDBJ whole genome shotgun (WGS) entry which is preliminary data.</text>
</comment>
<organism evidence="2 3">
    <name type="scientific">Nepenthes gracilis</name>
    <name type="common">Slender pitcher plant</name>
    <dbReference type="NCBI Taxonomy" id="150966"/>
    <lineage>
        <taxon>Eukaryota</taxon>
        <taxon>Viridiplantae</taxon>
        <taxon>Streptophyta</taxon>
        <taxon>Embryophyta</taxon>
        <taxon>Tracheophyta</taxon>
        <taxon>Spermatophyta</taxon>
        <taxon>Magnoliopsida</taxon>
        <taxon>eudicotyledons</taxon>
        <taxon>Gunneridae</taxon>
        <taxon>Pentapetalae</taxon>
        <taxon>Caryophyllales</taxon>
        <taxon>Nepenthaceae</taxon>
        <taxon>Nepenthes</taxon>
    </lineage>
</organism>
<reference evidence="2" key="1">
    <citation type="submission" date="2023-05" db="EMBL/GenBank/DDBJ databases">
        <title>Nepenthes gracilis genome sequencing.</title>
        <authorList>
            <person name="Fukushima K."/>
        </authorList>
    </citation>
    <scope>NUCLEOTIDE SEQUENCE</scope>
    <source>
        <strain evidence="2">SING2019-196</strain>
    </source>
</reference>
<name>A0AAD3SHX0_NEPGR</name>